<dbReference type="InterPro" id="IPR022476">
    <property type="entry name" value="Spore_YabP/YqfC"/>
</dbReference>
<dbReference type="EMBL" id="SOEG01000016">
    <property type="protein sequence ID" value="TDX51067.1"/>
    <property type="molecule type" value="Genomic_DNA"/>
</dbReference>
<proteinExistence type="predicted"/>
<dbReference type="RefSeq" id="WP_018247794.1">
    <property type="nucleotide sequence ID" value="NZ_SOEG01000016.1"/>
</dbReference>
<dbReference type="AlphaFoldDB" id="A0A4R8H3E0"/>
<reference evidence="1 2" key="1">
    <citation type="submission" date="2019-03" db="EMBL/GenBank/DDBJ databases">
        <title>Subsurface microbial communities from deep shales in Ohio and West Virginia, USA.</title>
        <authorList>
            <person name="Wrighton K."/>
        </authorList>
    </citation>
    <scope>NUCLEOTIDE SEQUENCE [LARGE SCALE GENOMIC DNA]</scope>
    <source>
        <strain evidence="1 2">MSL 6dP</strain>
    </source>
</reference>
<dbReference type="Proteomes" id="UP000295832">
    <property type="component" value="Unassembled WGS sequence"/>
</dbReference>
<name>A0A4R8H3E0_9FIRM</name>
<dbReference type="STRING" id="926561.GCA_000379025_00584"/>
<dbReference type="Pfam" id="PF07873">
    <property type="entry name" value="YabP"/>
    <property type="match status" value="1"/>
</dbReference>
<dbReference type="Gene3D" id="2.60.40.2000">
    <property type="match status" value="1"/>
</dbReference>
<dbReference type="InterPro" id="IPR022477">
    <property type="entry name" value="Spore_YqfC"/>
</dbReference>
<comment type="caution">
    <text evidence="1">The sequence shown here is derived from an EMBL/GenBank/DDBJ whole genome shotgun (WGS) entry which is preliminary data.</text>
</comment>
<gene>
    <name evidence="1" type="ORF">C7959_11645</name>
</gene>
<sequence>MGKKDKAKEVFAKVFELPQEVVLNLPRISLTGNLQIEIENHRGIIKYNSDFIKVRVYHGQIIIKGEKLIIESLEKDILRIEGKITDLSFKLS</sequence>
<evidence type="ECO:0000313" key="2">
    <source>
        <dbReference type="Proteomes" id="UP000295832"/>
    </source>
</evidence>
<dbReference type="InterPro" id="IPR038705">
    <property type="entry name" value="YabP_sf"/>
</dbReference>
<keyword evidence="2" id="KW-1185">Reference proteome</keyword>
<organism evidence="1 2">
    <name type="scientific">Orenia marismortui</name>
    <dbReference type="NCBI Taxonomy" id="46469"/>
    <lineage>
        <taxon>Bacteria</taxon>
        <taxon>Bacillati</taxon>
        <taxon>Bacillota</taxon>
        <taxon>Clostridia</taxon>
        <taxon>Halanaerobiales</taxon>
        <taxon>Halobacteroidaceae</taxon>
        <taxon>Orenia</taxon>
    </lineage>
</organism>
<evidence type="ECO:0000313" key="1">
    <source>
        <dbReference type="EMBL" id="TDX51067.1"/>
    </source>
</evidence>
<accession>A0A4R8H3E0</accession>
<dbReference type="NCBIfam" id="TIGR02856">
    <property type="entry name" value="spore_yqfC"/>
    <property type="match status" value="1"/>
</dbReference>
<protein>
    <submittedName>
        <fullName evidence="1">Sporulation protein YqfC</fullName>
    </submittedName>
</protein>